<accession>A0A8H7W3C4</accession>
<dbReference type="InterPro" id="IPR052820">
    <property type="entry name" value="PhiA_domain"/>
</dbReference>
<dbReference type="EMBL" id="JAFJYH010000304">
    <property type="protein sequence ID" value="KAG4413622.1"/>
    <property type="molecule type" value="Genomic_DNA"/>
</dbReference>
<feature type="signal peptide" evidence="1">
    <location>
        <begin position="1"/>
        <end position="17"/>
    </location>
</feature>
<protein>
    <recommendedName>
        <fullName evidence="4">IgE-binding protein</fullName>
    </recommendedName>
</protein>
<dbReference type="PANTHER" id="PTHR42047">
    <property type="entry name" value="PROTEIN, PUTATIVE (AFU_ORTHOLOGUE AFUA_6G03560)-RELATED"/>
    <property type="match status" value="1"/>
</dbReference>
<reference evidence="2" key="1">
    <citation type="submission" date="2021-02" db="EMBL/GenBank/DDBJ databases">
        <title>Genome sequence Cadophora malorum strain M34.</title>
        <authorList>
            <person name="Stefanovic E."/>
            <person name="Vu D."/>
            <person name="Scully C."/>
            <person name="Dijksterhuis J."/>
            <person name="Roader J."/>
            <person name="Houbraken J."/>
        </authorList>
    </citation>
    <scope>NUCLEOTIDE SEQUENCE</scope>
    <source>
        <strain evidence="2">M34</strain>
    </source>
</reference>
<comment type="caution">
    <text evidence="2">The sequence shown here is derived from an EMBL/GenBank/DDBJ whole genome shotgun (WGS) entry which is preliminary data.</text>
</comment>
<feature type="chain" id="PRO_5034001314" description="IgE-binding protein" evidence="1">
    <location>
        <begin position="18"/>
        <end position="204"/>
    </location>
</feature>
<evidence type="ECO:0008006" key="4">
    <source>
        <dbReference type="Google" id="ProtNLM"/>
    </source>
</evidence>
<sequence>MYTKAALISALAGLAIAAPAPVATYPSTADPNTFTIIASHSLSPVQGAGVSANGGSFYLNKGSGTYCPSPPVDCSYYNTTATVFGYTTTTQTLFMGAVVPGGQRVFVRSDGSLGFTQAHSAALPDDAYTSPFEYTPQTSEGSTGTLTFEGKSFSACPDGTFGPSGRAVYKLYADAVKPEERAEDCIGVGFATAIYTGPIPYEYV</sequence>
<dbReference type="AlphaFoldDB" id="A0A8H7W3C4"/>
<dbReference type="PANTHER" id="PTHR42047:SF1">
    <property type="entry name" value="PROTEIN, PUTATIVE (AFU_ORTHOLOGUE AFUA_6G03560)-RELATED"/>
    <property type="match status" value="1"/>
</dbReference>
<dbReference type="Proteomes" id="UP000664132">
    <property type="component" value="Unassembled WGS sequence"/>
</dbReference>
<evidence type="ECO:0000313" key="3">
    <source>
        <dbReference type="Proteomes" id="UP000664132"/>
    </source>
</evidence>
<organism evidence="2 3">
    <name type="scientific">Cadophora malorum</name>
    <dbReference type="NCBI Taxonomy" id="108018"/>
    <lineage>
        <taxon>Eukaryota</taxon>
        <taxon>Fungi</taxon>
        <taxon>Dikarya</taxon>
        <taxon>Ascomycota</taxon>
        <taxon>Pezizomycotina</taxon>
        <taxon>Leotiomycetes</taxon>
        <taxon>Helotiales</taxon>
        <taxon>Ploettnerulaceae</taxon>
        <taxon>Cadophora</taxon>
    </lineage>
</organism>
<gene>
    <name evidence="2" type="ORF">IFR04_013244</name>
</gene>
<keyword evidence="1" id="KW-0732">Signal</keyword>
<proteinExistence type="predicted"/>
<evidence type="ECO:0000256" key="1">
    <source>
        <dbReference type="SAM" id="SignalP"/>
    </source>
</evidence>
<name>A0A8H7W3C4_9HELO</name>
<dbReference type="OrthoDB" id="5430620at2759"/>
<keyword evidence="3" id="KW-1185">Reference proteome</keyword>
<evidence type="ECO:0000313" key="2">
    <source>
        <dbReference type="EMBL" id="KAG4413622.1"/>
    </source>
</evidence>